<evidence type="ECO:0000313" key="4">
    <source>
        <dbReference type="EMBL" id="CAG9795470.1"/>
    </source>
</evidence>
<reference evidence="4" key="2">
    <citation type="submission" date="2022-10" db="EMBL/GenBank/DDBJ databases">
        <authorList>
            <consortium name="ENA_rothamsted_submissions"/>
            <consortium name="culmorum"/>
            <person name="King R."/>
        </authorList>
    </citation>
    <scope>NUCLEOTIDE SEQUENCE</scope>
</reference>
<reference evidence="4" key="1">
    <citation type="submission" date="2021-12" db="EMBL/GenBank/DDBJ databases">
        <authorList>
            <person name="King R."/>
        </authorList>
    </citation>
    <scope>NUCLEOTIDE SEQUENCE</scope>
</reference>
<dbReference type="SFLD" id="SFLDG01153">
    <property type="entry name" value="Main.4:_Theta-like"/>
    <property type="match status" value="1"/>
</dbReference>
<dbReference type="SUPFAM" id="SSF52833">
    <property type="entry name" value="Thioredoxin-like"/>
    <property type="match status" value="1"/>
</dbReference>
<dbReference type="FunFam" id="1.20.1050.10:FF:000007">
    <property type="entry name" value="Glutathione S-transferase 1-1"/>
    <property type="match status" value="1"/>
</dbReference>
<comment type="subunit">
    <text evidence="1">Homodimer.</text>
</comment>
<dbReference type="InterPro" id="IPR036282">
    <property type="entry name" value="Glutathione-S-Trfase_C_sf"/>
</dbReference>
<dbReference type="SFLD" id="SFLDG00358">
    <property type="entry name" value="Main_(cytGST)"/>
    <property type="match status" value="1"/>
</dbReference>
<evidence type="ECO:0008006" key="6">
    <source>
        <dbReference type="Google" id="ProtNLM"/>
    </source>
</evidence>
<evidence type="ECO:0000256" key="1">
    <source>
        <dbReference type="ARBA" id="ARBA00011738"/>
    </source>
</evidence>
<dbReference type="InterPro" id="IPR004045">
    <property type="entry name" value="Glutathione_S-Trfase_N"/>
</dbReference>
<evidence type="ECO:0000259" key="2">
    <source>
        <dbReference type="PROSITE" id="PS50404"/>
    </source>
</evidence>
<dbReference type="PANTHER" id="PTHR43969:SF9">
    <property type="entry name" value="GLUTATHIONE S TRANSFERASE D10, ISOFORM A-RELATED"/>
    <property type="match status" value="1"/>
</dbReference>
<dbReference type="Gene3D" id="3.40.30.10">
    <property type="entry name" value="Glutaredoxin"/>
    <property type="match status" value="1"/>
</dbReference>
<gene>
    <name evidence="4" type="ORF">DIATSA_LOCUS12733</name>
</gene>
<evidence type="ECO:0000313" key="5">
    <source>
        <dbReference type="Proteomes" id="UP001153714"/>
    </source>
</evidence>
<dbReference type="Gene3D" id="1.20.1050.10">
    <property type="match status" value="1"/>
</dbReference>
<dbReference type="InterPro" id="IPR004046">
    <property type="entry name" value="GST_C"/>
</dbReference>
<dbReference type="PROSITE" id="PS50404">
    <property type="entry name" value="GST_NTER"/>
    <property type="match status" value="1"/>
</dbReference>
<dbReference type="GO" id="GO:0004364">
    <property type="term" value="F:glutathione transferase activity"/>
    <property type="evidence" value="ECO:0007669"/>
    <property type="project" value="TreeGrafter"/>
</dbReference>
<name>A0A9N9RFZ8_9NEOP</name>
<dbReference type="OrthoDB" id="2309723at2759"/>
<dbReference type="Pfam" id="PF13417">
    <property type="entry name" value="GST_N_3"/>
    <property type="match status" value="1"/>
</dbReference>
<feature type="domain" description="GST C-terminal" evidence="3">
    <location>
        <begin position="90"/>
        <end position="210"/>
    </location>
</feature>
<feature type="domain" description="GST N-terminal" evidence="2">
    <location>
        <begin position="1"/>
        <end position="82"/>
    </location>
</feature>
<dbReference type="GO" id="GO:0006749">
    <property type="term" value="P:glutathione metabolic process"/>
    <property type="evidence" value="ECO:0007669"/>
    <property type="project" value="TreeGrafter"/>
</dbReference>
<dbReference type="EMBL" id="OU893339">
    <property type="protein sequence ID" value="CAG9795470.1"/>
    <property type="molecule type" value="Genomic_DNA"/>
</dbReference>
<keyword evidence="5" id="KW-1185">Reference proteome</keyword>
<dbReference type="InterPro" id="IPR010987">
    <property type="entry name" value="Glutathione-S-Trfase_C-like"/>
</dbReference>
<dbReference type="CDD" id="cd03177">
    <property type="entry name" value="GST_C_Delta_Epsilon"/>
    <property type="match status" value="1"/>
</dbReference>
<organism evidence="4 5">
    <name type="scientific">Diatraea saccharalis</name>
    <name type="common">sugarcane borer</name>
    <dbReference type="NCBI Taxonomy" id="40085"/>
    <lineage>
        <taxon>Eukaryota</taxon>
        <taxon>Metazoa</taxon>
        <taxon>Ecdysozoa</taxon>
        <taxon>Arthropoda</taxon>
        <taxon>Hexapoda</taxon>
        <taxon>Insecta</taxon>
        <taxon>Pterygota</taxon>
        <taxon>Neoptera</taxon>
        <taxon>Endopterygota</taxon>
        <taxon>Lepidoptera</taxon>
        <taxon>Glossata</taxon>
        <taxon>Ditrysia</taxon>
        <taxon>Pyraloidea</taxon>
        <taxon>Crambidae</taxon>
        <taxon>Crambinae</taxon>
        <taxon>Diatraea</taxon>
    </lineage>
</organism>
<dbReference type="SFLD" id="SFLDS00019">
    <property type="entry name" value="Glutathione_Transferase_(cytos"/>
    <property type="match status" value="1"/>
</dbReference>
<evidence type="ECO:0000259" key="3">
    <source>
        <dbReference type="PROSITE" id="PS50405"/>
    </source>
</evidence>
<dbReference type="PANTHER" id="PTHR43969">
    <property type="entry name" value="GLUTATHIONE S TRANSFERASE D10, ISOFORM A-RELATED"/>
    <property type="match status" value="1"/>
</dbReference>
<dbReference type="InterPro" id="IPR036249">
    <property type="entry name" value="Thioredoxin-like_sf"/>
</dbReference>
<dbReference type="Proteomes" id="UP001153714">
    <property type="component" value="Chromosome 8"/>
</dbReference>
<accession>A0A9N9RFZ8</accession>
<protein>
    <recommendedName>
        <fullName evidence="6">Glutathione transferase</fullName>
    </recommendedName>
</protein>
<sequence>MPIVLHSTDGSPPTRAVLMVIKLLGLNVERSEVMPMVGDHLKPEFVQKNPVHTIPFLEDGNFKLADSHAIITYLVSKYGAEKKAELYPCDLEVRATVDQRMYMDTSIVFPKLRGMILTLLKEKKRIPTEEQAVELKELYGILEKYLEQTKFFAANHLTLADISLVASLSTLDEMYSFEEFPKLSQWYETMKQYEWYQTANIPGLQKLAGYVKSENTKLN</sequence>
<proteinExistence type="predicted"/>
<dbReference type="AlphaFoldDB" id="A0A9N9RFZ8"/>
<dbReference type="PROSITE" id="PS50405">
    <property type="entry name" value="GST_CTER"/>
    <property type="match status" value="1"/>
</dbReference>
<dbReference type="Pfam" id="PF00043">
    <property type="entry name" value="GST_C"/>
    <property type="match status" value="1"/>
</dbReference>
<dbReference type="InterPro" id="IPR040079">
    <property type="entry name" value="Glutathione_S-Trfase"/>
</dbReference>
<dbReference type="FunFam" id="3.40.30.10:FF:000034">
    <property type="entry name" value="glutathione S-transferase 1"/>
    <property type="match status" value="1"/>
</dbReference>
<dbReference type="SUPFAM" id="SSF47616">
    <property type="entry name" value="GST C-terminal domain-like"/>
    <property type="match status" value="1"/>
</dbReference>